<feature type="region of interest" description="Disordered" evidence="1">
    <location>
        <begin position="114"/>
        <end position="237"/>
    </location>
</feature>
<name>A0A9P7I3G8_9HYPO</name>
<evidence type="ECO:0000256" key="1">
    <source>
        <dbReference type="SAM" id="MobiDB-lite"/>
    </source>
</evidence>
<feature type="compositionally biased region" description="Basic and acidic residues" evidence="1">
    <location>
        <begin position="114"/>
        <end position="128"/>
    </location>
</feature>
<feature type="region of interest" description="Disordered" evidence="1">
    <location>
        <begin position="1"/>
        <end position="20"/>
    </location>
</feature>
<dbReference type="AlphaFoldDB" id="A0A9P7I3G8"/>
<feature type="compositionally biased region" description="Polar residues" evidence="1">
    <location>
        <begin position="224"/>
        <end position="237"/>
    </location>
</feature>
<dbReference type="EMBL" id="JADFTT010000007">
    <property type="protein sequence ID" value="KAG5773839.1"/>
    <property type="molecule type" value="Genomic_DNA"/>
</dbReference>
<reference evidence="2" key="2">
    <citation type="submission" date="2020-10" db="EMBL/GenBank/DDBJ databases">
        <authorList>
            <person name="Peck L.D."/>
            <person name="Nowell R.W."/>
            <person name="Flood J."/>
            <person name="Ryan M.J."/>
            <person name="Barraclough T.G."/>
        </authorList>
    </citation>
    <scope>NUCLEOTIDE SEQUENCE</scope>
    <source>
        <strain evidence="2">IMI 127659i</strain>
    </source>
</reference>
<comment type="caution">
    <text evidence="2">The sequence shown here is derived from an EMBL/GenBank/DDBJ whole genome shotgun (WGS) entry which is preliminary data.</text>
</comment>
<evidence type="ECO:0000313" key="2">
    <source>
        <dbReference type="EMBL" id="KAG5773839.1"/>
    </source>
</evidence>
<feature type="compositionally biased region" description="Basic and acidic residues" evidence="1">
    <location>
        <begin position="542"/>
        <end position="552"/>
    </location>
</feature>
<feature type="compositionally biased region" description="Basic and acidic residues" evidence="1">
    <location>
        <begin position="148"/>
        <end position="168"/>
    </location>
</feature>
<feature type="region of interest" description="Disordered" evidence="1">
    <location>
        <begin position="542"/>
        <end position="564"/>
    </location>
</feature>
<sequence>MSPTGGRQAREPNLPDIGSPAGIVQQVYPYTPDLSVAEQESAAQSLLRRLHLPITLACILKNQLQGEQLSQEMRSAVSQRSAMEQQRLRSFAQSLRCTCDDILGRAPFLENDKIDTSCEPARERKDQDNGSSTDEQGKVNATMQPDVQHNDKQSPHREDTHAEERSRLNSDAICTASFLPGNRVRGTRGRVKASSKSTAMPLPAASSPEVQPSIEPMTPERTPSRASRTNLASPTTKDTCSSGCLYLLHQVTDDFVRDSYGDVQLFHLLENDLSTYKAVLDSLTNQVDYMNQEEKDRVLWSDGSQWHESQARLVRSATRSEKAAQDVSARILRSRLGPRDEVSCSEWERSRKNLNTHLARGRKWSRLVEELGSGILFKNTWKLAKSSQQELDILIRELPKDATKTTILRLLTDQMTILLQTGRTDPDEFRKHLGAEGLSSLSLPPHHMYGKRNDDIYTLVRRCIDSDRIHIKGTGFEFGVESLRKFTGDEWLNDETILACLHLSDKLPFVRVGSCIPIHSETKLSIMPRPFEKAGKQMTTWHDSERRVDRHIPTASTQHALQSP</sequence>
<reference evidence="2" key="1">
    <citation type="journal article" date="2020" name="bioRxiv">
        <title>Historical genomics reveals the evolutionary mechanisms behind multiple outbreaks of the host-specific coffee wilt pathogen Fusarium xylarioides.</title>
        <authorList>
            <person name="Peck D."/>
            <person name="Nowell R.W."/>
            <person name="Flood J."/>
            <person name="Ryan M.J."/>
            <person name="Barraclough T.G."/>
        </authorList>
    </citation>
    <scope>NUCLEOTIDE SEQUENCE</scope>
    <source>
        <strain evidence="2">IMI 127659i</strain>
    </source>
</reference>
<organism evidence="2 3">
    <name type="scientific">Fusarium xylarioides</name>
    <dbReference type="NCBI Taxonomy" id="221167"/>
    <lineage>
        <taxon>Eukaryota</taxon>
        <taxon>Fungi</taxon>
        <taxon>Dikarya</taxon>
        <taxon>Ascomycota</taxon>
        <taxon>Pezizomycotina</taxon>
        <taxon>Sordariomycetes</taxon>
        <taxon>Hypocreomycetidae</taxon>
        <taxon>Hypocreales</taxon>
        <taxon>Nectriaceae</taxon>
        <taxon>Fusarium</taxon>
        <taxon>Fusarium fujikuroi species complex</taxon>
    </lineage>
</organism>
<feature type="compositionally biased region" description="Polar residues" evidence="1">
    <location>
        <begin position="129"/>
        <end position="147"/>
    </location>
</feature>
<dbReference type="Proteomes" id="UP000750502">
    <property type="component" value="Unassembled WGS sequence"/>
</dbReference>
<proteinExistence type="predicted"/>
<accession>A0A9P7I3G8</accession>
<gene>
    <name evidence="2" type="ORF">H9Q72_000565</name>
</gene>
<keyword evidence="3" id="KW-1185">Reference proteome</keyword>
<protein>
    <submittedName>
        <fullName evidence="2">Uncharacterized protein</fullName>
    </submittedName>
</protein>
<feature type="compositionally biased region" description="Polar residues" evidence="1">
    <location>
        <begin position="554"/>
        <end position="564"/>
    </location>
</feature>
<dbReference type="OrthoDB" id="5084510at2759"/>
<evidence type="ECO:0000313" key="3">
    <source>
        <dbReference type="Proteomes" id="UP000750502"/>
    </source>
</evidence>